<evidence type="ECO:0000256" key="1">
    <source>
        <dbReference type="ARBA" id="ARBA00006464"/>
    </source>
</evidence>
<dbReference type="RefSeq" id="WP_378179915.1">
    <property type="nucleotide sequence ID" value="NZ_JBHTCR010000006.1"/>
</dbReference>
<dbReference type="PANTHER" id="PTHR30576:SF21">
    <property type="entry name" value="UDP-GLUCOSE:UNDECAPRENYL-PHOSPHATE GLUCOSE-1-PHOSPHATE TRANSFERASE"/>
    <property type="match status" value="1"/>
</dbReference>
<keyword evidence="2" id="KW-0812">Transmembrane</keyword>
<dbReference type="Proteomes" id="UP001596550">
    <property type="component" value="Unassembled WGS sequence"/>
</dbReference>
<evidence type="ECO:0000256" key="2">
    <source>
        <dbReference type="SAM" id="Phobius"/>
    </source>
</evidence>
<keyword evidence="5" id="KW-1185">Reference proteome</keyword>
<comment type="caution">
    <text evidence="4">The sequence shown here is derived from an EMBL/GenBank/DDBJ whole genome shotgun (WGS) entry which is preliminary data.</text>
</comment>
<dbReference type="Pfam" id="PF02397">
    <property type="entry name" value="Bac_transf"/>
    <property type="match status" value="1"/>
</dbReference>
<keyword evidence="2" id="KW-0472">Membrane</keyword>
<protein>
    <submittedName>
        <fullName evidence="4">Sugar transferase</fullName>
    </submittedName>
</protein>
<feature type="transmembrane region" description="Helical" evidence="2">
    <location>
        <begin position="136"/>
        <end position="162"/>
    </location>
</feature>
<proteinExistence type="inferred from homology"/>
<organism evidence="4 5">
    <name type="scientific">Chryseobacterium zhengzhouense</name>
    <dbReference type="NCBI Taxonomy" id="1636086"/>
    <lineage>
        <taxon>Bacteria</taxon>
        <taxon>Pseudomonadati</taxon>
        <taxon>Bacteroidota</taxon>
        <taxon>Flavobacteriia</taxon>
        <taxon>Flavobacteriales</taxon>
        <taxon>Weeksellaceae</taxon>
        <taxon>Chryseobacterium group</taxon>
        <taxon>Chryseobacterium</taxon>
    </lineage>
</organism>
<name>A0ABW2M470_9FLAO</name>
<gene>
    <name evidence="4" type="ORF">ACFQO9_13355</name>
</gene>
<evidence type="ECO:0000259" key="3">
    <source>
        <dbReference type="Pfam" id="PF02397"/>
    </source>
</evidence>
<comment type="similarity">
    <text evidence="1">Belongs to the bacterial sugar transferase family.</text>
</comment>
<dbReference type="GO" id="GO:0016740">
    <property type="term" value="F:transferase activity"/>
    <property type="evidence" value="ECO:0007669"/>
    <property type="project" value="UniProtKB-KW"/>
</dbReference>
<evidence type="ECO:0000313" key="5">
    <source>
        <dbReference type="Proteomes" id="UP001596550"/>
    </source>
</evidence>
<feature type="domain" description="Bacterial sugar transferase" evidence="3">
    <location>
        <begin position="134"/>
        <end position="312"/>
    </location>
</feature>
<sequence>MSRYTNLNITKPKPRCLFLNVSDISMKLFSGTKLNQLFKPLIYDFTNDGKNISEYVQRLNIKYIVLDTTTVHVLPDNILLQIIELRLSGIKVYDANNFYEFVNKRIPLVKFQTNSYLADDIFSINLKPIDQYCKRLLDLFTVFCASPFAIFLIAFGVVTIILTSKGPAFFRQVRVGKNGVPFTIYKLRTMRIEHDAGFTTADDKRITPVGKFLRKTKIDELPQLFNILNGNMSLIGPRPERPEFVKESIAENAFFDLRHIIKPGVTGWAQVNLPKATPKDNQKKLEYDLYYIKKYSFFLDIKIIFETIKVVLTMNSH</sequence>
<dbReference type="InterPro" id="IPR003362">
    <property type="entry name" value="Bact_transf"/>
</dbReference>
<keyword evidence="2" id="KW-1133">Transmembrane helix</keyword>
<evidence type="ECO:0000313" key="4">
    <source>
        <dbReference type="EMBL" id="MFC7347706.1"/>
    </source>
</evidence>
<dbReference type="EMBL" id="JBHTCR010000006">
    <property type="protein sequence ID" value="MFC7347706.1"/>
    <property type="molecule type" value="Genomic_DNA"/>
</dbReference>
<dbReference type="PANTHER" id="PTHR30576">
    <property type="entry name" value="COLANIC BIOSYNTHESIS UDP-GLUCOSE LIPID CARRIER TRANSFERASE"/>
    <property type="match status" value="1"/>
</dbReference>
<accession>A0ABW2M470</accession>
<reference evidence="5" key="1">
    <citation type="journal article" date="2019" name="Int. J. Syst. Evol. Microbiol.">
        <title>The Global Catalogue of Microorganisms (GCM) 10K type strain sequencing project: providing services to taxonomists for standard genome sequencing and annotation.</title>
        <authorList>
            <consortium name="The Broad Institute Genomics Platform"/>
            <consortium name="The Broad Institute Genome Sequencing Center for Infectious Disease"/>
            <person name="Wu L."/>
            <person name="Ma J."/>
        </authorList>
    </citation>
    <scope>NUCLEOTIDE SEQUENCE [LARGE SCALE GENOMIC DNA]</scope>
    <source>
        <strain evidence="5">CCUG 54781</strain>
    </source>
</reference>
<keyword evidence="4" id="KW-0808">Transferase</keyword>